<keyword evidence="3 4" id="KW-0408">Iron</keyword>
<dbReference type="PROSITE" id="PS51007">
    <property type="entry name" value="CYTC"/>
    <property type="match status" value="3"/>
</dbReference>
<dbReference type="GO" id="GO:0046872">
    <property type="term" value="F:metal ion binding"/>
    <property type="evidence" value="ECO:0007669"/>
    <property type="project" value="UniProtKB-KW"/>
</dbReference>
<proteinExistence type="predicted"/>
<dbReference type="InterPro" id="IPR051459">
    <property type="entry name" value="Cytochrome_c-type_DH"/>
</dbReference>
<dbReference type="EMBL" id="FNLO01000011">
    <property type="protein sequence ID" value="SDV50386.1"/>
    <property type="molecule type" value="Genomic_DNA"/>
</dbReference>
<feature type="chain" id="PRO_5017403971" evidence="6">
    <location>
        <begin position="28"/>
        <end position="549"/>
    </location>
</feature>
<feature type="domain" description="Cytochrome c" evidence="7">
    <location>
        <begin position="120"/>
        <end position="223"/>
    </location>
</feature>
<name>A0A1H2PUC1_9BURK</name>
<organism evidence="8 9">
    <name type="scientific">Chitinasiproducens palmae</name>
    <dbReference type="NCBI Taxonomy" id="1770053"/>
    <lineage>
        <taxon>Bacteria</taxon>
        <taxon>Pseudomonadati</taxon>
        <taxon>Pseudomonadota</taxon>
        <taxon>Betaproteobacteria</taxon>
        <taxon>Burkholderiales</taxon>
        <taxon>Burkholderiaceae</taxon>
        <taxon>Chitinasiproducens</taxon>
    </lineage>
</organism>
<evidence type="ECO:0000256" key="3">
    <source>
        <dbReference type="ARBA" id="ARBA00023004"/>
    </source>
</evidence>
<feature type="compositionally biased region" description="Low complexity" evidence="5">
    <location>
        <begin position="86"/>
        <end position="99"/>
    </location>
</feature>
<dbReference type="Proteomes" id="UP000243719">
    <property type="component" value="Unassembled WGS sequence"/>
</dbReference>
<keyword evidence="6" id="KW-0732">Signal</keyword>
<keyword evidence="1 4" id="KW-0349">Heme</keyword>
<dbReference type="InterPro" id="IPR036909">
    <property type="entry name" value="Cyt_c-like_dom_sf"/>
</dbReference>
<reference evidence="9" key="1">
    <citation type="submission" date="2016-09" db="EMBL/GenBank/DDBJ databases">
        <authorList>
            <person name="Varghese N."/>
            <person name="Submissions S."/>
        </authorList>
    </citation>
    <scope>NUCLEOTIDE SEQUENCE [LARGE SCALE GENOMIC DNA]</scope>
    <source>
        <strain evidence="9">JS23</strain>
    </source>
</reference>
<evidence type="ECO:0000256" key="4">
    <source>
        <dbReference type="PROSITE-ProRule" id="PRU00433"/>
    </source>
</evidence>
<dbReference type="InterPro" id="IPR009056">
    <property type="entry name" value="Cyt_c-like_dom"/>
</dbReference>
<protein>
    <submittedName>
        <fullName evidence="8">Cytochrome c, mono-and diheme variants</fullName>
    </submittedName>
</protein>
<dbReference type="AlphaFoldDB" id="A0A1H2PUC1"/>
<evidence type="ECO:0000256" key="1">
    <source>
        <dbReference type="ARBA" id="ARBA00022617"/>
    </source>
</evidence>
<sequence>MNFAHCFRALGSALATTCLFASSVAWADPASMPATDSLPTQASGGASAQPGSAPPGSVAASAPRVPASAADAPYASRTWTSRDSGASFPAVARSPASPSLAPPASTPPAAANLPNGADAQAVARGAYLARAGDCVACHTAKGGQPFAGGLAIASPLGTIYSTNITPDRDTGIGTWQYDDFARLMRHGRTKDGYTVYPAMPYPSYSRLSDEDMKALYAYFMHGVPAVHQANRKNGIPWPLSMRWPLSLWARLFAPKPAPFQPRPGTDAEVARGAYLVQGLGHCGSCHTPRSVTLNEKALTDADGTVFLSGGGAIDGWIAPSLRNEHGGGLADWSKTDIVEFLKTGRTAHAASFGAMNDVIVDSTQYMSDADLNSIAAYLKSLPPRDGKTTPYRYDATIAKELYAGQVRDAGARIYVDRCAACHRSNGLGYGRAFPSLAGNPVLQTDDPTSAIHIILSGGSQPATFGAPSSLSMPSLAHLLNDQQIAEVVTFIQTSWGNQGGKASAEQVAKLRKLAKPIDAPGLAPMQRDLRHAAPGEGAGTAASGVAHGE</sequence>
<dbReference type="GO" id="GO:0020037">
    <property type="term" value="F:heme binding"/>
    <property type="evidence" value="ECO:0007669"/>
    <property type="project" value="InterPro"/>
</dbReference>
<evidence type="ECO:0000313" key="9">
    <source>
        <dbReference type="Proteomes" id="UP000243719"/>
    </source>
</evidence>
<feature type="region of interest" description="Disordered" evidence="5">
    <location>
        <begin position="36"/>
        <end position="64"/>
    </location>
</feature>
<feature type="domain" description="Cytochrome c" evidence="7">
    <location>
        <begin position="405"/>
        <end position="495"/>
    </location>
</feature>
<evidence type="ECO:0000256" key="5">
    <source>
        <dbReference type="SAM" id="MobiDB-lite"/>
    </source>
</evidence>
<dbReference type="GO" id="GO:0009055">
    <property type="term" value="F:electron transfer activity"/>
    <property type="evidence" value="ECO:0007669"/>
    <property type="project" value="InterPro"/>
</dbReference>
<evidence type="ECO:0000313" key="8">
    <source>
        <dbReference type="EMBL" id="SDV50386.1"/>
    </source>
</evidence>
<dbReference type="PANTHER" id="PTHR35008">
    <property type="entry name" value="BLL4482 PROTEIN-RELATED"/>
    <property type="match status" value="1"/>
</dbReference>
<dbReference type="Pfam" id="PF00034">
    <property type="entry name" value="Cytochrom_C"/>
    <property type="match status" value="3"/>
</dbReference>
<feature type="compositionally biased region" description="Low complexity" evidence="5">
    <location>
        <begin position="42"/>
        <end position="64"/>
    </location>
</feature>
<accession>A0A1H2PUC1</accession>
<evidence type="ECO:0000256" key="2">
    <source>
        <dbReference type="ARBA" id="ARBA00022723"/>
    </source>
</evidence>
<feature type="domain" description="Cytochrome c" evidence="7">
    <location>
        <begin position="267"/>
        <end position="382"/>
    </location>
</feature>
<dbReference type="STRING" id="1770053.SAMN05216551_111152"/>
<dbReference type="SUPFAM" id="SSF46626">
    <property type="entry name" value="Cytochrome c"/>
    <property type="match status" value="3"/>
</dbReference>
<gene>
    <name evidence="8" type="ORF">SAMN05216551_111152</name>
</gene>
<evidence type="ECO:0000259" key="7">
    <source>
        <dbReference type="PROSITE" id="PS51007"/>
    </source>
</evidence>
<feature type="region of interest" description="Disordered" evidence="5">
    <location>
        <begin position="78"/>
        <end position="113"/>
    </location>
</feature>
<keyword evidence="2 4" id="KW-0479">Metal-binding</keyword>
<feature type="signal peptide" evidence="6">
    <location>
        <begin position="1"/>
        <end position="27"/>
    </location>
</feature>
<dbReference type="PANTHER" id="PTHR35008:SF8">
    <property type="entry name" value="ALCOHOL DEHYDROGENASE CYTOCHROME C SUBUNIT"/>
    <property type="match status" value="1"/>
</dbReference>
<dbReference type="Gene3D" id="1.10.760.10">
    <property type="entry name" value="Cytochrome c-like domain"/>
    <property type="match status" value="3"/>
</dbReference>
<keyword evidence="9" id="KW-1185">Reference proteome</keyword>
<evidence type="ECO:0000256" key="6">
    <source>
        <dbReference type="SAM" id="SignalP"/>
    </source>
</evidence>
<dbReference type="RefSeq" id="WP_235838006.1">
    <property type="nucleotide sequence ID" value="NZ_FNLO01000011.1"/>
</dbReference>